<keyword evidence="1" id="KW-0175">Coiled coil</keyword>
<dbReference type="Proteomes" id="UP000054007">
    <property type="component" value="Unassembled WGS sequence"/>
</dbReference>
<feature type="non-terminal residue" evidence="3">
    <location>
        <position position="483"/>
    </location>
</feature>
<evidence type="ECO:0000256" key="2">
    <source>
        <dbReference type="SAM" id="MobiDB-lite"/>
    </source>
</evidence>
<name>A0A0D7AT12_9AGAR</name>
<gene>
    <name evidence="3" type="ORF">CYLTODRAFT_495295</name>
</gene>
<keyword evidence="4" id="KW-1185">Reference proteome</keyword>
<feature type="coiled-coil region" evidence="1">
    <location>
        <begin position="270"/>
        <end position="304"/>
    </location>
</feature>
<evidence type="ECO:0000313" key="3">
    <source>
        <dbReference type="EMBL" id="KIY61347.1"/>
    </source>
</evidence>
<feature type="compositionally biased region" description="Low complexity" evidence="2">
    <location>
        <begin position="42"/>
        <end position="60"/>
    </location>
</feature>
<feature type="compositionally biased region" description="Pro residues" evidence="2">
    <location>
        <begin position="31"/>
        <end position="41"/>
    </location>
</feature>
<proteinExistence type="predicted"/>
<protein>
    <submittedName>
        <fullName evidence="3">Uncharacterized protein</fullName>
    </submittedName>
</protein>
<feature type="region of interest" description="Disordered" evidence="2">
    <location>
        <begin position="1"/>
        <end position="100"/>
    </location>
</feature>
<feature type="compositionally biased region" description="Low complexity" evidence="2">
    <location>
        <begin position="69"/>
        <end position="95"/>
    </location>
</feature>
<organism evidence="3 4">
    <name type="scientific">Cylindrobasidium torrendii FP15055 ss-10</name>
    <dbReference type="NCBI Taxonomy" id="1314674"/>
    <lineage>
        <taxon>Eukaryota</taxon>
        <taxon>Fungi</taxon>
        <taxon>Dikarya</taxon>
        <taxon>Basidiomycota</taxon>
        <taxon>Agaricomycotina</taxon>
        <taxon>Agaricomycetes</taxon>
        <taxon>Agaricomycetidae</taxon>
        <taxon>Agaricales</taxon>
        <taxon>Marasmiineae</taxon>
        <taxon>Physalacriaceae</taxon>
        <taxon>Cylindrobasidium</taxon>
    </lineage>
</organism>
<reference evidence="3 4" key="1">
    <citation type="journal article" date="2015" name="Fungal Genet. Biol.">
        <title>Evolution of novel wood decay mechanisms in Agaricales revealed by the genome sequences of Fistulina hepatica and Cylindrobasidium torrendii.</title>
        <authorList>
            <person name="Floudas D."/>
            <person name="Held B.W."/>
            <person name="Riley R."/>
            <person name="Nagy L.G."/>
            <person name="Koehler G."/>
            <person name="Ransdell A.S."/>
            <person name="Younus H."/>
            <person name="Chow J."/>
            <person name="Chiniquy J."/>
            <person name="Lipzen A."/>
            <person name="Tritt A."/>
            <person name="Sun H."/>
            <person name="Haridas S."/>
            <person name="LaButti K."/>
            <person name="Ohm R.A."/>
            <person name="Kues U."/>
            <person name="Blanchette R.A."/>
            <person name="Grigoriev I.V."/>
            <person name="Minto R.E."/>
            <person name="Hibbett D.S."/>
        </authorList>
    </citation>
    <scope>NUCLEOTIDE SEQUENCE [LARGE SCALE GENOMIC DNA]</scope>
    <source>
        <strain evidence="3 4">FP15055 ss-10</strain>
    </source>
</reference>
<sequence>MAGLAPLPALPPPEATDTEMTDTGDSQERAPPTPSLRPTPTPILRTASMPAPKMAAVPAPDAEEDALWSSPAATATPTTPSAAKTRKPAASATKTHTTDWSQLAVSTPAKAFENLGLTTAPSGEKQAASISRFNDTFKKLVPLVEWALNQSRLNEDERAATARSLAKLRKDVEASGESRPLLTARRPEIGTEAAVAAVASARTDAIEAIRRESHDAYAQLEEFLGPALDELEAAKLKVAVEVPRPFILADDPKFRELWASVFNISKQMAANASNREMAAMREQIKELTTTVSTLKSTVEDLQRHTARGKDDVADILKTINSIRQDSALPPIPAPAAPPLVMPSITSSAPLPTDQGKWPRAMPQQAAPPAATASALSHMIATTSSYTPNPNKRYRVGPPSVMVGPFFNDKADTAREGARNLMDEVPDFSMDDLTRPTFWTSRRDGSGLRDLGLTFAETYRGEAFVRLVNSGTVNELKGLRAWHE</sequence>
<dbReference type="EMBL" id="KN880969">
    <property type="protein sequence ID" value="KIY61347.1"/>
    <property type="molecule type" value="Genomic_DNA"/>
</dbReference>
<evidence type="ECO:0000256" key="1">
    <source>
        <dbReference type="SAM" id="Coils"/>
    </source>
</evidence>
<dbReference type="AlphaFoldDB" id="A0A0D7AT12"/>
<evidence type="ECO:0000313" key="4">
    <source>
        <dbReference type="Proteomes" id="UP000054007"/>
    </source>
</evidence>
<accession>A0A0D7AT12</accession>